<organism evidence="1 2">
    <name type="scientific">Rhizophagus clarus</name>
    <dbReference type="NCBI Taxonomy" id="94130"/>
    <lineage>
        <taxon>Eukaryota</taxon>
        <taxon>Fungi</taxon>
        <taxon>Fungi incertae sedis</taxon>
        <taxon>Mucoromycota</taxon>
        <taxon>Glomeromycotina</taxon>
        <taxon>Glomeromycetes</taxon>
        <taxon>Glomerales</taxon>
        <taxon>Glomeraceae</taxon>
        <taxon>Rhizophagus</taxon>
    </lineage>
</organism>
<gene>
    <name evidence="1" type="ORF">RclHR1_43520001</name>
</gene>
<dbReference type="Proteomes" id="UP000247702">
    <property type="component" value="Unassembled WGS sequence"/>
</dbReference>
<sequence length="103" mass="12344">EEEANSFSYSVHWIDTGETWGPFLYCGENVTEEFIRRIDKELIEINRVLAVKHERIITDDYQRRFKEADRYWICENKFSIDTDVINMLKRKIANLTAKLIEIV</sequence>
<accession>A0A2Z6RIF5</accession>
<comment type="caution">
    <text evidence="1">The sequence shown here is derived from an EMBL/GenBank/DDBJ whole genome shotgun (WGS) entry which is preliminary data.</text>
</comment>
<reference evidence="1 2" key="1">
    <citation type="submission" date="2017-11" db="EMBL/GenBank/DDBJ databases">
        <title>The genome of Rhizophagus clarus HR1 reveals common genetic basis of auxotrophy among arbuscular mycorrhizal fungi.</title>
        <authorList>
            <person name="Kobayashi Y."/>
        </authorList>
    </citation>
    <scope>NUCLEOTIDE SEQUENCE [LARGE SCALE GENOMIC DNA]</scope>
    <source>
        <strain evidence="1 2">HR1</strain>
    </source>
</reference>
<name>A0A2Z6RIF5_9GLOM</name>
<proteinExistence type="predicted"/>
<protein>
    <submittedName>
        <fullName evidence="1">Uncharacterized protein</fullName>
    </submittedName>
</protein>
<evidence type="ECO:0000313" key="2">
    <source>
        <dbReference type="Proteomes" id="UP000247702"/>
    </source>
</evidence>
<evidence type="ECO:0000313" key="1">
    <source>
        <dbReference type="EMBL" id="GBC01851.1"/>
    </source>
</evidence>
<dbReference type="EMBL" id="BEXD01003727">
    <property type="protein sequence ID" value="GBC01851.1"/>
    <property type="molecule type" value="Genomic_DNA"/>
</dbReference>
<dbReference type="AlphaFoldDB" id="A0A2Z6RIF5"/>
<feature type="non-terminal residue" evidence="1">
    <location>
        <position position="1"/>
    </location>
</feature>
<keyword evidence="2" id="KW-1185">Reference proteome</keyword>